<dbReference type="CTD" id="139562678"/>
<reference evidence="3" key="3">
    <citation type="submission" date="2025-09" db="UniProtKB">
        <authorList>
            <consortium name="Ensembl"/>
        </authorList>
    </citation>
    <scope>IDENTIFICATION</scope>
</reference>
<dbReference type="Proteomes" id="UP000694397">
    <property type="component" value="Chromosome 2"/>
</dbReference>
<feature type="signal peptide" evidence="2">
    <location>
        <begin position="1"/>
        <end position="18"/>
    </location>
</feature>
<reference evidence="3" key="2">
    <citation type="submission" date="2025-08" db="UniProtKB">
        <authorList>
            <consortium name="Ensembl"/>
        </authorList>
    </citation>
    <scope>IDENTIFICATION</scope>
</reference>
<proteinExistence type="predicted"/>
<dbReference type="AlphaFoldDB" id="A0A8C9RK43"/>
<dbReference type="GeneTree" id="ENSGT00390000009794"/>
<keyword evidence="1" id="KW-0472">Membrane</keyword>
<dbReference type="PANTHER" id="PTHR16247:SF0">
    <property type="entry name" value="RIKEN CDNA 9430015G10 GENE"/>
    <property type="match status" value="1"/>
</dbReference>
<dbReference type="InterPro" id="IPR027888">
    <property type="entry name" value="DUF4501"/>
</dbReference>
<gene>
    <name evidence="3" type="primary">C1orf159</name>
    <name evidence="3" type="synonym">c2h1orf159</name>
</gene>
<dbReference type="OrthoDB" id="9895472at2759"/>
<dbReference type="Ensembl" id="ENSSFOT00015015488.2">
    <property type="protein sequence ID" value="ENSSFOP00015015307.1"/>
    <property type="gene ID" value="ENSSFOG00015009858.2"/>
</dbReference>
<keyword evidence="1" id="KW-0812">Transmembrane</keyword>
<keyword evidence="2" id="KW-0732">Signal</keyword>
<reference evidence="3 4" key="1">
    <citation type="submission" date="2019-04" db="EMBL/GenBank/DDBJ databases">
        <authorList>
            <consortium name="Wellcome Sanger Institute Data Sharing"/>
        </authorList>
    </citation>
    <scope>NUCLEOTIDE SEQUENCE [LARGE SCALE GENOMIC DNA]</scope>
</reference>
<sequence length="207" mass="21674">MAWTYVTVFAGAALQVVCETSVTQVPLLSSGPCCGDSLLGNGTCRSSAHCGPGCYPRVSDNDTARCVPCDSELPGQDNVTSCNYTDAPGKENMTTLATAMPKIGGPGVAASLLLGTLLISLFLILSVASFFYLKRSNRLPALFYRRKNALIFQPSETAVMISTPASSVRKPRYVRRERPSAKSASATPAASAAATVSTAVVTKVSNV</sequence>
<organism evidence="3 4">
    <name type="scientific">Scleropages formosus</name>
    <name type="common">Asian bonytongue</name>
    <name type="synonym">Osteoglossum formosum</name>
    <dbReference type="NCBI Taxonomy" id="113540"/>
    <lineage>
        <taxon>Eukaryota</taxon>
        <taxon>Metazoa</taxon>
        <taxon>Chordata</taxon>
        <taxon>Craniata</taxon>
        <taxon>Vertebrata</taxon>
        <taxon>Euteleostomi</taxon>
        <taxon>Actinopterygii</taxon>
        <taxon>Neopterygii</taxon>
        <taxon>Teleostei</taxon>
        <taxon>Osteoglossocephala</taxon>
        <taxon>Osteoglossomorpha</taxon>
        <taxon>Osteoglossiformes</taxon>
        <taxon>Osteoglossidae</taxon>
        <taxon>Scleropages</taxon>
    </lineage>
</organism>
<accession>A0A8C9RK43</accession>
<evidence type="ECO:0000313" key="4">
    <source>
        <dbReference type="Proteomes" id="UP000694397"/>
    </source>
</evidence>
<dbReference type="PANTHER" id="PTHR16247">
    <property type="entry name" value="RIKEN CDNA 9430015G10 GENE"/>
    <property type="match status" value="1"/>
</dbReference>
<keyword evidence="4" id="KW-1185">Reference proteome</keyword>
<evidence type="ECO:0000313" key="3">
    <source>
        <dbReference type="Ensembl" id="ENSSFOP00015015307.1"/>
    </source>
</evidence>
<feature type="transmembrane region" description="Helical" evidence="1">
    <location>
        <begin position="108"/>
        <end position="133"/>
    </location>
</feature>
<dbReference type="Pfam" id="PF14946">
    <property type="entry name" value="DUF4501"/>
    <property type="match status" value="1"/>
</dbReference>
<protein>
    <submittedName>
        <fullName evidence="3">Si:ch211-157b11.12</fullName>
    </submittedName>
</protein>
<feature type="chain" id="PRO_5034838566" evidence="2">
    <location>
        <begin position="19"/>
        <end position="207"/>
    </location>
</feature>
<name>A0A8C9RK43_SCLFO</name>
<keyword evidence="1" id="KW-1133">Transmembrane helix</keyword>
<evidence type="ECO:0000256" key="1">
    <source>
        <dbReference type="SAM" id="Phobius"/>
    </source>
</evidence>
<evidence type="ECO:0000256" key="2">
    <source>
        <dbReference type="SAM" id="SignalP"/>
    </source>
</evidence>